<dbReference type="Proteomes" id="UP000593579">
    <property type="component" value="Unassembled WGS sequence"/>
</dbReference>
<name>A0A7J9BLH3_GOSGO</name>
<accession>A0A7J9BLH3</accession>
<sequence length="36" mass="4267">MDGGMSSNFQGQSWNLAWKLMSLLNKDKYVLRIYRD</sequence>
<dbReference type="EMBL" id="JABEZY010000004">
    <property type="protein sequence ID" value="MBA0737048.1"/>
    <property type="molecule type" value="Genomic_DNA"/>
</dbReference>
<proteinExistence type="predicted"/>
<organism evidence="1 2">
    <name type="scientific">Gossypium gossypioides</name>
    <name type="common">Mexican cotton</name>
    <name type="synonym">Selera gossypioides</name>
    <dbReference type="NCBI Taxonomy" id="34282"/>
    <lineage>
        <taxon>Eukaryota</taxon>
        <taxon>Viridiplantae</taxon>
        <taxon>Streptophyta</taxon>
        <taxon>Embryophyta</taxon>
        <taxon>Tracheophyta</taxon>
        <taxon>Spermatophyta</taxon>
        <taxon>Magnoliopsida</taxon>
        <taxon>eudicotyledons</taxon>
        <taxon>Gunneridae</taxon>
        <taxon>Pentapetalae</taxon>
        <taxon>rosids</taxon>
        <taxon>malvids</taxon>
        <taxon>Malvales</taxon>
        <taxon>Malvaceae</taxon>
        <taxon>Malvoideae</taxon>
        <taxon>Gossypium</taxon>
    </lineage>
</organism>
<reference evidence="1 2" key="1">
    <citation type="journal article" date="2019" name="Genome Biol. Evol.">
        <title>Insights into the evolution of the New World diploid cottons (Gossypium, subgenus Houzingenia) based on genome sequencing.</title>
        <authorList>
            <person name="Grover C.E."/>
            <person name="Arick M.A. 2nd"/>
            <person name="Thrash A."/>
            <person name="Conover J.L."/>
            <person name="Sanders W.S."/>
            <person name="Peterson D.G."/>
            <person name="Frelichowski J.E."/>
            <person name="Scheffler J.A."/>
            <person name="Scheffler B.E."/>
            <person name="Wendel J.F."/>
        </authorList>
    </citation>
    <scope>NUCLEOTIDE SEQUENCE [LARGE SCALE GENOMIC DNA]</scope>
    <source>
        <strain evidence="1">5</strain>
        <tissue evidence="1">Leaf</tissue>
    </source>
</reference>
<keyword evidence="2" id="KW-1185">Reference proteome</keyword>
<dbReference type="AlphaFoldDB" id="A0A7J9BLH3"/>
<comment type="caution">
    <text evidence="1">The sequence shown here is derived from an EMBL/GenBank/DDBJ whole genome shotgun (WGS) entry which is preliminary data.</text>
</comment>
<evidence type="ECO:0000313" key="1">
    <source>
        <dbReference type="EMBL" id="MBA0737048.1"/>
    </source>
</evidence>
<protein>
    <submittedName>
        <fullName evidence="1">Uncharacterized protein</fullName>
    </submittedName>
</protein>
<gene>
    <name evidence="1" type="ORF">Gogos_010530</name>
</gene>
<evidence type="ECO:0000313" key="2">
    <source>
        <dbReference type="Proteomes" id="UP000593579"/>
    </source>
</evidence>